<keyword evidence="4" id="KW-1185">Reference proteome</keyword>
<dbReference type="Proteomes" id="UP000183859">
    <property type="component" value="Chromosome"/>
</dbReference>
<dbReference type="PANTHER" id="PTHR43798">
    <property type="entry name" value="MONOACYLGLYCEROL LIPASE"/>
    <property type="match status" value="1"/>
</dbReference>
<dbReference type="InterPro" id="IPR029058">
    <property type="entry name" value="AB_hydrolase_fold"/>
</dbReference>
<dbReference type="SUPFAM" id="SSF53474">
    <property type="entry name" value="alpha/beta-Hydrolases"/>
    <property type="match status" value="1"/>
</dbReference>
<dbReference type="STRING" id="1844006.PhaeoP97_01841"/>
<dbReference type="OrthoDB" id="9804723at2"/>
<dbReference type="Gene3D" id="3.40.50.1820">
    <property type="entry name" value="alpha/beta hydrolase"/>
    <property type="match status" value="1"/>
</dbReference>
<gene>
    <name evidence="3" type="ORF">PhaeoP97_01841</name>
</gene>
<name>A0A1L3I519_9RHOB</name>
<evidence type="ECO:0000313" key="4">
    <source>
        <dbReference type="Proteomes" id="UP000183859"/>
    </source>
</evidence>
<dbReference type="InterPro" id="IPR050266">
    <property type="entry name" value="AB_hydrolase_sf"/>
</dbReference>
<accession>A0A1L3I519</accession>
<sequence>MTLTTLQLSEAGPTVALRETGAGAPLVLLHGVGMQSAAWAPQIADLSRSHRVIALDLPGHGGSDPLPAGSDLPDFVSWLHDVVLALDLGPVSLAGHSMGALIATGFAVDHPVMTRRVALLNGVYRRTPQARAAVLARAAEIGAGQVDLATPLARWFGKTPADISARDRVAGWLGTVDPAGYATAYGAFARGDATYADRLDEITYPFLAITGDGDPNSTPAMAQEMAAQVRHGRAIVITGHRHMLNLTAPDVVTAHLRDWLAIPSEETYHDIA</sequence>
<dbReference type="PANTHER" id="PTHR43798:SF31">
    <property type="entry name" value="AB HYDROLASE SUPERFAMILY PROTEIN YCLE"/>
    <property type="match status" value="1"/>
</dbReference>
<dbReference type="GO" id="GO:0016787">
    <property type="term" value="F:hydrolase activity"/>
    <property type="evidence" value="ECO:0007669"/>
    <property type="project" value="UniProtKB-KW"/>
</dbReference>
<dbReference type="AlphaFoldDB" id="A0A1L3I519"/>
<organism evidence="3 4">
    <name type="scientific">Phaeobacter porticola</name>
    <dbReference type="NCBI Taxonomy" id="1844006"/>
    <lineage>
        <taxon>Bacteria</taxon>
        <taxon>Pseudomonadati</taxon>
        <taxon>Pseudomonadota</taxon>
        <taxon>Alphaproteobacteria</taxon>
        <taxon>Rhodobacterales</taxon>
        <taxon>Roseobacteraceae</taxon>
        <taxon>Phaeobacter</taxon>
    </lineage>
</organism>
<dbReference type="RefSeq" id="WP_072504812.1">
    <property type="nucleotide sequence ID" value="NZ_CP016364.1"/>
</dbReference>
<evidence type="ECO:0000256" key="1">
    <source>
        <dbReference type="ARBA" id="ARBA00022801"/>
    </source>
</evidence>
<dbReference type="InterPro" id="IPR000073">
    <property type="entry name" value="AB_hydrolase_1"/>
</dbReference>
<keyword evidence="3" id="KW-0012">Acyltransferase</keyword>
<feature type="domain" description="AB hydrolase-1" evidence="2">
    <location>
        <begin position="26"/>
        <end position="252"/>
    </location>
</feature>
<protein>
    <submittedName>
        <fullName evidence="3">Putative hydrolase or acyltransferase (Alpha/beta hydrolase superfamily)</fullName>
    </submittedName>
</protein>
<dbReference type="KEGG" id="php:PhaeoP97_01841"/>
<evidence type="ECO:0000313" key="3">
    <source>
        <dbReference type="EMBL" id="APG47254.1"/>
    </source>
</evidence>
<proteinExistence type="predicted"/>
<dbReference type="PRINTS" id="PR00111">
    <property type="entry name" value="ABHYDROLASE"/>
</dbReference>
<keyword evidence="3" id="KW-0808">Transferase</keyword>
<reference evidence="4" key="1">
    <citation type="submission" date="2016-07" db="EMBL/GenBank/DDBJ databases">
        <title>Phaeobacter portensis sp. nov., a tropodithietic acid producing bacterium isolated from a German harbor.</title>
        <authorList>
            <person name="Freese H.M."/>
            <person name="Bunk B."/>
            <person name="Breider S."/>
            <person name="Brinkhoff T."/>
        </authorList>
    </citation>
    <scope>NUCLEOTIDE SEQUENCE [LARGE SCALE GENOMIC DNA]</scope>
    <source>
        <strain evidence="4">P97</strain>
    </source>
</reference>
<dbReference type="GO" id="GO:0016746">
    <property type="term" value="F:acyltransferase activity"/>
    <property type="evidence" value="ECO:0007669"/>
    <property type="project" value="UniProtKB-KW"/>
</dbReference>
<dbReference type="Pfam" id="PF12697">
    <property type="entry name" value="Abhydrolase_6"/>
    <property type="match status" value="1"/>
</dbReference>
<keyword evidence="1 3" id="KW-0378">Hydrolase</keyword>
<dbReference type="EMBL" id="CP016364">
    <property type="protein sequence ID" value="APG47254.1"/>
    <property type="molecule type" value="Genomic_DNA"/>
</dbReference>
<evidence type="ECO:0000259" key="2">
    <source>
        <dbReference type="Pfam" id="PF12697"/>
    </source>
</evidence>
<dbReference type="GO" id="GO:0016020">
    <property type="term" value="C:membrane"/>
    <property type="evidence" value="ECO:0007669"/>
    <property type="project" value="TreeGrafter"/>
</dbReference>